<protein>
    <recommendedName>
        <fullName evidence="3">PXA domain-containing protein</fullName>
    </recommendedName>
</protein>
<dbReference type="OrthoDB" id="5582218at2759"/>
<dbReference type="PANTHER" id="PTHR22775:SF3">
    <property type="entry name" value="SORTING NEXIN-13"/>
    <property type="match status" value="1"/>
</dbReference>
<feature type="transmembrane region" description="Helical" evidence="2">
    <location>
        <begin position="225"/>
        <end position="249"/>
    </location>
</feature>
<keyword evidence="2" id="KW-0472">Membrane</keyword>
<keyword evidence="2" id="KW-1133">Transmembrane helix</keyword>
<evidence type="ECO:0000313" key="4">
    <source>
        <dbReference type="EMBL" id="THU94859.1"/>
    </source>
</evidence>
<dbReference type="SMART" id="SM00313">
    <property type="entry name" value="PXA"/>
    <property type="match status" value="1"/>
</dbReference>
<reference evidence="4 5" key="1">
    <citation type="journal article" date="2019" name="Nat. Ecol. Evol.">
        <title>Megaphylogeny resolves global patterns of mushroom evolution.</title>
        <authorList>
            <person name="Varga T."/>
            <person name="Krizsan K."/>
            <person name="Foldi C."/>
            <person name="Dima B."/>
            <person name="Sanchez-Garcia M."/>
            <person name="Sanchez-Ramirez S."/>
            <person name="Szollosi G.J."/>
            <person name="Szarkandi J.G."/>
            <person name="Papp V."/>
            <person name="Albert L."/>
            <person name="Andreopoulos W."/>
            <person name="Angelini C."/>
            <person name="Antonin V."/>
            <person name="Barry K.W."/>
            <person name="Bougher N.L."/>
            <person name="Buchanan P."/>
            <person name="Buyck B."/>
            <person name="Bense V."/>
            <person name="Catcheside P."/>
            <person name="Chovatia M."/>
            <person name="Cooper J."/>
            <person name="Damon W."/>
            <person name="Desjardin D."/>
            <person name="Finy P."/>
            <person name="Geml J."/>
            <person name="Haridas S."/>
            <person name="Hughes K."/>
            <person name="Justo A."/>
            <person name="Karasinski D."/>
            <person name="Kautmanova I."/>
            <person name="Kiss B."/>
            <person name="Kocsube S."/>
            <person name="Kotiranta H."/>
            <person name="LaButti K.M."/>
            <person name="Lechner B.E."/>
            <person name="Liimatainen K."/>
            <person name="Lipzen A."/>
            <person name="Lukacs Z."/>
            <person name="Mihaltcheva S."/>
            <person name="Morgado L.N."/>
            <person name="Niskanen T."/>
            <person name="Noordeloos M.E."/>
            <person name="Ohm R.A."/>
            <person name="Ortiz-Santana B."/>
            <person name="Ovrebo C."/>
            <person name="Racz N."/>
            <person name="Riley R."/>
            <person name="Savchenko A."/>
            <person name="Shiryaev A."/>
            <person name="Soop K."/>
            <person name="Spirin V."/>
            <person name="Szebenyi C."/>
            <person name="Tomsovsky M."/>
            <person name="Tulloss R.E."/>
            <person name="Uehling J."/>
            <person name="Grigoriev I.V."/>
            <person name="Vagvolgyi C."/>
            <person name="Papp T."/>
            <person name="Martin F.M."/>
            <person name="Miettinen O."/>
            <person name="Hibbett D.S."/>
            <person name="Nagy L.G."/>
        </authorList>
    </citation>
    <scope>NUCLEOTIDE SEQUENCE [LARGE SCALE GENOMIC DNA]</scope>
    <source>
        <strain evidence="4 5">CBS 962.96</strain>
    </source>
</reference>
<evidence type="ECO:0000313" key="5">
    <source>
        <dbReference type="Proteomes" id="UP000297245"/>
    </source>
</evidence>
<proteinExistence type="predicted"/>
<dbReference type="Pfam" id="PF02194">
    <property type="entry name" value="PXA"/>
    <property type="match status" value="1"/>
</dbReference>
<dbReference type="InterPro" id="IPR003114">
    <property type="entry name" value="Phox_assoc"/>
</dbReference>
<name>A0A4S8LYP1_DENBC</name>
<dbReference type="EMBL" id="ML179214">
    <property type="protein sequence ID" value="THU94859.1"/>
    <property type="molecule type" value="Genomic_DNA"/>
</dbReference>
<dbReference type="Proteomes" id="UP000297245">
    <property type="component" value="Unassembled WGS sequence"/>
</dbReference>
<dbReference type="PROSITE" id="PS51207">
    <property type="entry name" value="PXA"/>
    <property type="match status" value="1"/>
</dbReference>
<feature type="region of interest" description="Disordered" evidence="1">
    <location>
        <begin position="263"/>
        <end position="317"/>
    </location>
</feature>
<keyword evidence="5" id="KW-1185">Reference proteome</keyword>
<evidence type="ECO:0000259" key="3">
    <source>
        <dbReference type="PROSITE" id="PS51207"/>
    </source>
</evidence>
<feature type="domain" description="PXA" evidence="3">
    <location>
        <begin position="25"/>
        <end position="204"/>
    </location>
</feature>
<evidence type="ECO:0000256" key="2">
    <source>
        <dbReference type="SAM" id="Phobius"/>
    </source>
</evidence>
<sequence>MSSLAKRLLFPNDPSLPLLLVSQVPDELNSELYDFIALALRAFVNPWWSKITRYDKQFLPEITRILTHVFRALEHRILTADLPPIIFCDVPTIVTVHYRDYRNAASKVSTSYASGGAMSLPQLFHQLQPHMAVSPDGVINPEYVRQILDVVLKACLPTEDYSPETERLIVREIILKIILNDVIPKVTQPWFIQKMILDQLGNQPVIKTSGPRTPPPVRSSSSQSFSFQTIIVFFLSAVQAISGACLAFINAYKQAMSTIKLVNQSSPSPRPSRAPTPQSHAGDLSSKRSTPSIRDPLSHSPTPSISSSTSSLPKSPVSPVAFPPHTVPVLPEAIPQDYAQPALLMVAEIFSTNERYASSTILGTVAMTASTFTPFVDRLLPYLLHNTLSSAFLFNIVRNAKRTLFPNGYPAPPPVDPTPEEQAEIRAKLLAWRPSGGAAHLLPLLLGPDPSETLAGALDPLSNKACNVHLILMILDRILMTLFPELEASTEQ</sequence>
<gene>
    <name evidence="4" type="ORF">K435DRAFT_724260</name>
</gene>
<keyword evidence="2" id="KW-0812">Transmembrane</keyword>
<dbReference type="AlphaFoldDB" id="A0A4S8LYP1"/>
<evidence type="ECO:0000256" key="1">
    <source>
        <dbReference type="SAM" id="MobiDB-lite"/>
    </source>
</evidence>
<accession>A0A4S8LYP1</accession>
<dbReference type="PANTHER" id="PTHR22775">
    <property type="entry name" value="SORTING NEXIN"/>
    <property type="match status" value="1"/>
</dbReference>
<feature type="compositionally biased region" description="Low complexity" evidence="1">
    <location>
        <begin position="298"/>
        <end position="317"/>
    </location>
</feature>
<dbReference type="GO" id="GO:0035091">
    <property type="term" value="F:phosphatidylinositol binding"/>
    <property type="evidence" value="ECO:0007669"/>
    <property type="project" value="TreeGrafter"/>
</dbReference>
<organism evidence="4 5">
    <name type="scientific">Dendrothele bispora (strain CBS 962.96)</name>
    <dbReference type="NCBI Taxonomy" id="1314807"/>
    <lineage>
        <taxon>Eukaryota</taxon>
        <taxon>Fungi</taxon>
        <taxon>Dikarya</taxon>
        <taxon>Basidiomycota</taxon>
        <taxon>Agaricomycotina</taxon>
        <taxon>Agaricomycetes</taxon>
        <taxon>Agaricomycetidae</taxon>
        <taxon>Agaricales</taxon>
        <taxon>Agaricales incertae sedis</taxon>
        <taxon>Dendrothele</taxon>
    </lineage>
</organism>